<evidence type="ECO:0000313" key="2">
    <source>
        <dbReference type="Proteomes" id="UP000015100"/>
    </source>
</evidence>
<organism evidence="1 2">
    <name type="scientific">Dactylellina haptotyla (strain CBS 200.50)</name>
    <name type="common">Nematode-trapping fungus</name>
    <name type="synonym">Monacrosporium haptotylum</name>
    <dbReference type="NCBI Taxonomy" id="1284197"/>
    <lineage>
        <taxon>Eukaryota</taxon>
        <taxon>Fungi</taxon>
        <taxon>Dikarya</taxon>
        <taxon>Ascomycota</taxon>
        <taxon>Pezizomycotina</taxon>
        <taxon>Orbiliomycetes</taxon>
        <taxon>Orbiliales</taxon>
        <taxon>Orbiliaceae</taxon>
        <taxon>Dactylellina</taxon>
    </lineage>
</organism>
<evidence type="ECO:0000313" key="1">
    <source>
        <dbReference type="EMBL" id="EPS42112.1"/>
    </source>
</evidence>
<protein>
    <submittedName>
        <fullName evidence="1">Uncharacterized protein</fullName>
    </submittedName>
</protein>
<dbReference type="AlphaFoldDB" id="S8C366"/>
<gene>
    <name evidence="1" type="ORF">H072_3960</name>
</gene>
<comment type="caution">
    <text evidence="1">The sequence shown here is derived from an EMBL/GenBank/DDBJ whole genome shotgun (WGS) entry which is preliminary data.</text>
</comment>
<dbReference type="HOGENOM" id="CLU_2108926_0_0_1"/>
<reference evidence="1 2" key="1">
    <citation type="journal article" date="2013" name="PLoS Genet.">
        <title>Genomic mechanisms accounting for the adaptation to parasitism in nematode-trapping fungi.</title>
        <authorList>
            <person name="Meerupati T."/>
            <person name="Andersson K.M."/>
            <person name="Friman E."/>
            <person name="Kumar D."/>
            <person name="Tunlid A."/>
            <person name="Ahren D."/>
        </authorList>
    </citation>
    <scope>NUCLEOTIDE SEQUENCE [LARGE SCALE GENOMIC DNA]</scope>
    <source>
        <strain evidence="1 2">CBS 200.50</strain>
    </source>
</reference>
<name>S8C366_DACHA</name>
<dbReference type="EMBL" id="AQGS01000129">
    <property type="protein sequence ID" value="EPS42112.1"/>
    <property type="molecule type" value="Genomic_DNA"/>
</dbReference>
<keyword evidence="2" id="KW-1185">Reference proteome</keyword>
<reference evidence="2" key="2">
    <citation type="submission" date="2013-04" db="EMBL/GenBank/DDBJ databases">
        <title>Genomic mechanisms accounting for the adaptation to parasitism in nematode-trapping fungi.</title>
        <authorList>
            <person name="Ahren D.G."/>
        </authorList>
    </citation>
    <scope>NUCLEOTIDE SEQUENCE [LARGE SCALE GENOMIC DNA]</scope>
    <source>
        <strain evidence="2">CBS 200.50</strain>
    </source>
</reference>
<dbReference type="Proteomes" id="UP000015100">
    <property type="component" value="Unassembled WGS sequence"/>
</dbReference>
<sequence length="115" mass="13167">MDILETTVNELFDLFNGHNADPAMFERLDDMTDEEITALADAQHEANDDSDVEGYIFVHFLVYCNTSLIQYMDRSIIRAKEWAAIATDSFSEIGRRLEISDKLSTIKSIQESLNR</sequence>
<proteinExistence type="predicted"/>
<accession>S8C366</accession>